<dbReference type="PANTHER" id="PTHR22981">
    <property type="entry name" value="3-HYDROXYISOBUTYRATE DEHYDROGENASE-RELATED"/>
    <property type="match status" value="1"/>
</dbReference>
<dbReference type="PANTHER" id="PTHR22981:SF7">
    <property type="entry name" value="3-HYDROXYISOBUTYRATE DEHYDROGENASE, MITOCHONDRIAL"/>
    <property type="match status" value="1"/>
</dbReference>
<dbReference type="InterPro" id="IPR002204">
    <property type="entry name" value="3-OH-isobutyrate_DH-rel_CS"/>
</dbReference>
<dbReference type="SUPFAM" id="SSF51735">
    <property type="entry name" value="NAD(P)-binding Rossmann-fold domains"/>
    <property type="match status" value="1"/>
</dbReference>
<dbReference type="InterPro" id="IPR029154">
    <property type="entry name" value="HIBADH-like_NADP-bd"/>
</dbReference>
<gene>
    <name evidence="5" type="ORF">JMJ56_13460</name>
</gene>
<evidence type="ECO:0000313" key="5">
    <source>
        <dbReference type="EMBL" id="MBL6079020.1"/>
    </source>
</evidence>
<evidence type="ECO:0000259" key="3">
    <source>
        <dbReference type="Pfam" id="PF03446"/>
    </source>
</evidence>
<protein>
    <submittedName>
        <fullName evidence="5">NAD(P)-dependent oxidoreductase</fullName>
    </submittedName>
</protein>
<keyword evidence="6" id="KW-1185">Reference proteome</keyword>
<reference evidence="5 6" key="1">
    <citation type="submission" date="2021-01" db="EMBL/GenBank/DDBJ databases">
        <title>Belnapia mucosa sp. nov. and Belnapia arida sp. nov., isolated from the Tabernas Desert (Almeria, Spain).</title>
        <authorList>
            <person name="Molina-Menor E."/>
            <person name="Vidal-Verdu A."/>
            <person name="Calonge A."/>
            <person name="Satari L."/>
            <person name="Pereto J."/>
            <person name="Porcar M."/>
        </authorList>
    </citation>
    <scope>NUCLEOTIDE SEQUENCE [LARGE SCALE GENOMIC DNA]</scope>
    <source>
        <strain evidence="5 6">T18</strain>
    </source>
</reference>
<keyword evidence="2" id="KW-0520">NAD</keyword>
<feature type="domain" description="6-phosphogluconate dehydrogenase NADP-binding" evidence="3">
    <location>
        <begin position="35"/>
        <end position="194"/>
    </location>
</feature>
<dbReference type="Pfam" id="PF03446">
    <property type="entry name" value="NAD_binding_2"/>
    <property type="match status" value="1"/>
</dbReference>
<dbReference type="Proteomes" id="UP000660885">
    <property type="component" value="Unassembled WGS sequence"/>
</dbReference>
<dbReference type="InterPro" id="IPR015815">
    <property type="entry name" value="HIBADH-related"/>
</dbReference>
<name>A0ABS1U385_9PROT</name>
<dbReference type="Gene3D" id="3.40.50.720">
    <property type="entry name" value="NAD(P)-binding Rossmann-like Domain"/>
    <property type="match status" value="1"/>
</dbReference>
<dbReference type="InterPro" id="IPR013328">
    <property type="entry name" value="6PGD_dom2"/>
</dbReference>
<organism evidence="5 6">
    <name type="scientific">Belnapia arida</name>
    <dbReference type="NCBI Taxonomy" id="2804533"/>
    <lineage>
        <taxon>Bacteria</taxon>
        <taxon>Pseudomonadati</taxon>
        <taxon>Pseudomonadota</taxon>
        <taxon>Alphaproteobacteria</taxon>
        <taxon>Acetobacterales</taxon>
        <taxon>Roseomonadaceae</taxon>
        <taxon>Belnapia</taxon>
    </lineage>
</organism>
<keyword evidence="1" id="KW-0560">Oxidoreductase</keyword>
<evidence type="ECO:0000313" key="6">
    <source>
        <dbReference type="Proteomes" id="UP000660885"/>
    </source>
</evidence>
<dbReference type="EMBL" id="JAETWB010000005">
    <property type="protein sequence ID" value="MBL6079020.1"/>
    <property type="molecule type" value="Genomic_DNA"/>
</dbReference>
<evidence type="ECO:0000256" key="1">
    <source>
        <dbReference type="ARBA" id="ARBA00023002"/>
    </source>
</evidence>
<dbReference type="Pfam" id="PF14833">
    <property type="entry name" value="NAD_binding_11"/>
    <property type="match status" value="1"/>
</dbReference>
<feature type="domain" description="3-hydroxyisobutyrate dehydrogenase-like NAD-binding" evidence="4">
    <location>
        <begin position="197"/>
        <end position="315"/>
    </location>
</feature>
<dbReference type="PROSITE" id="PS00895">
    <property type="entry name" value="3_HYDROXYISOBUT_DH"/>
    <property type="match status" value="1"/>
</dbReference>
<dbReference type="InterPro" id="IPR006115">
    <property type="entry name" value="6PGDH_NADP-bd"/>
</dbReference>
<comment type="caution">
    <text evidence="5">The sequence shown here is derived from an EMBL/GenBank/DDBJ whole genome shotgun (WGS) entry which is preliminary data.</text>
</comment>
<dbReference type="InterPro" id="IPR036291">
    <property type="entry name" value="NAD(P)-bd_dom_sf"/>
</dbReference>
<dbReference type="SUPFAM" id="SSF48179">
    <property type="entry name" value="6-phosphogluconate dehydrogenase C-terminal domain-like"/>
    <property type="match status" value="1"/>
</dbReference>
<proteinExistence type="predicted"/>
<accession>A0ABS1U385</accession>
<dbReference type="Gene3D" id="1.10.1040.10">
    <property type="entry name" value="N-(1-d-carboxylethyl)-l-norvaline Dehydrogenase, domain 2"/>
    <property type="match status" value="1"/>
</dbReference>
<sequence>MPHGAAGPGRWRAGGVGLPVDRPSALRMIDMEIRTVGVVGLGNMGLGMASSLARAGFAVEGHDINPARQGAAEAAGIRFQSSLAELLGAAEALVFSLPYARDVEAVVTAAGGLLERRDRKVVVIDTSTSDPGTSRRLAARLAEAGHGLLDAPVSGGPSGAAAGTLTMMIGGSEADLELARPVLAAMSGTVVHVGPSGAGNIAKLVNNMLVAAHLVTTGEALRLAEAAGLPAEAVLPVVNAATGRSAVSEAMVPRWVLPGSFDSGFSAGLMRKDVGLAIALAEEVGCPLPLSAAAARIWAEARGRIADADDFTRMADFRVPPAG</sequence>
<evidence type="ECO:0000256" key="2">
    <source>
        <dbReference type="ARBA" id="ARBA00023027"/>
    </source>
</evidence>
<evidence type="ECO:0000259" key="4">
    <source>
        <dbReference type="Pfam" id="PF14833"/>
    </source>
</evidence>
<dbReference type="PIRSF" id="PIRSF000103">
    <property type="entry name" value="HIBADH"/>
    <property type="match status" value="1"/>
</dbReference>
<dbReference type="InterPro" id="IPR008927">
    <property type="entry name" value="6-PGluconate_DH-like_C_sf"/>
</dbReference>